<proteinExistence type="inferred from homology"/>
<name>A0A0P9EQP3_9BACL</name>
<evidence type="ECO:0000256" key="2">
    <source>
        <dbReference type="ARBA" id="ARBA00022679"/>
    </source>
</evidence>
<organism evidence="7 8">
    <name type="scientific">Alicyclobacillus ferrooxydans</name>
    <dbReference type="NCBI Taxonomy" id="471514"/>
    <lineage>
        <taxon>Bacteria</taxon>
        <taxon>Bacillati</taxon>
        <taxon>Bacillota</taxon>
        <taxon>Bacilli</taxon>
        <taxon>Bacillales</taxon>
        <taxon>Alicyclobacillaceae</taxon>
        <taxon>Alicyclobacillus</taxon>
    </lineage>
</organism>
<dbReference type="AlphaFoldDB" id="A0A0P9EQP3"/>
<keyword evidence="3 4" id="KW-0418">Kinase</keyword>
<dbReference type="Gene3D" id="3.30.420.40">
    <property type="match status" value="2"/>
</dbReference>
<dbReference type="SUPFAM" id="SSF53067">
    <property type="entry name" value="Actin-like ATPase domain"/>
    <property type="match status" value="2"/>
</dbReference>
<evidence type="ECO:0000256" key="3">
    <source>
        <dbReference type="ARBA" id="ARBA00022777"/>
    </source>
</evidence>
<protein>
    <recommendedName>
        <fullName evidence="9">Carbohydrate kinase</fullName>
    </recommendedName>
</protein>
<comment type="caution">
    <text evidence="7">The sequence shown here is derived from an EMBL/GenBank/DDBJ whole genome shotgun (WGS) entry which is preliminary data.</text>
</comment>
<dbReference type="PATRIC" id="fig|471514.4.peg.1725"/>
<feature type="domain" description="Carbohydrate kinase FGGY C-terminal" evidence="6">
    <location>
        <begin position="263"/>
        <end position="485"/>
    </location>
</feature>
<dbReference type="PIRSF" id="PIRSF000538">
    <property type="entry name" value="GlpK"/>
    <property type="match status" value="1"/>
</dbReference>
<dbReference type="CDD" id="cd07779">
    <property type="entry name" value="ASKHA_NBD_FGGY_YgcE-like"/>
    <property type="match status" value="1"/>
</dbReference>
<evidence type="ECO:0000256" key="1">
    <source>
        <dbReference type="ARBA" id="ARBA00009156"/>
    </source>
</evidence>
<dbReference type="PANTHER" id="PTHR43095">
    <property type="entry name" value="SUGAR KINASE"/>
    <property type="match status" value="1"/>
</dbReference>
<reference evidence="7 8" key="1">
    <citation type="submission" date="2015-09" db="EMBL/GenBank/DDBJ databases">
        <title>Draft genome sequence of Alicyclobacillus ferrooxydans DSM 22381.</title>
        <authorList>
            <person name="Hemp J."/>
        </authorList>
    </citation>
    <scope>NUCLEOTIDE SEQUENCE [LARGE SCALE GENOMIC DNA]</scope>
    <source>
        <strain evidence="7 8">TC-34</strain>
    </source>
</reference>
<dbReference type="InterPro" id="IPR043129">
    <property type="entry name" value="ATPase_NBD"/>
</dbReference>
<accession>A0A0P9EQP3</accession>
<comment type="similarity">
    <text evidence="1 4">Belongs to the FGGY kinase family.</text>
</comment>
<dbReference type="GO" id="GO:0016301">
    <property type="term" value="F:kinase activity"/>
    <property type="evidence" value="ECO:0007669"/>
    <property type="project" value="UniProtKB-KW"/>
</dbReference>
<feature type="domain" description="Carbohydrate kinase FGGY N-terminal" evidence="5">
    <location>
        <begin position="1"/>
        <end position="253"/>
    </location>
</feature>
<evidence type="ECO:0008006" key="9">
    <source>
        <dbReference type="Google" id="ProtNLM"/>
    </source>
</evidence>
<dbReference type="InterPro" id="IPR000577">
    <property type="entry name" value="Carb_kinase_FGGY"/>
</dbReference>
<dbReference type="InterPro" id="IPR050406">
    <property type="entry name" value="FGGY_Carb_Kinase"/>
</dbReference>
<dbReference type="InterPro" id="IPR018484">
    <property type="entry name" value="FGGY_N"/>
</dbReference>
<dbReference type="RefSeq" id="WP_054971167.1">
    <property type="nucleotide sequence ID" value="NZ_LJCO01000096.1"/>
</dbReference>
<dbReference type="InterPro" id="IPR018485">
    <property type="entry name" value="FGGY_C"/>
</dbReference>
<evidence type="ECO:0000256" key="4">
    <source>
        <dbReference type="RuleBase" id="RU003733"/>
    </source>
</evidence>
<keyword evidence="2 4" id="KW-0808">Transferase</keyword>
<dbReference type="PROSITE" id="PS00445">
    <property type="entry name" value="FGGY_KINASES_2"/>
    <property type="match status" value="1"/>
</dbReference>
<evidence type="ECO:0000259" key="5">
    <source>
        <dbReference type="Pfam" id="PF00370"/>
    </source>
</evidence>
<dbReference type="Proteomes" id="UP000050482">
    <property type="component" value="Unassembled WGS sequence"/>
</dbReference>
<dbReference type="GO" id="GO:0005975">
    <property type="term" value="P:carbohydrate metabolic process"/>
    <property type="evidence" value="ECO:0007669"/>
    <property type="project" value="InterPro"/>
</dbReference>
<evidence type="ECO:0000313" key="7">
    <source>
        <dbReference type="EMBL" id="KPV40812.1"/>
    </source>
</evidence>
<dbReference type="EMBL" id="LJCO01000096">
    <property type="protein sequence ID" value="KPV40812.1"/>
    <property type="molecule type" value="Genomic_DNA"/>
</dbReference>
<dbReference type="Pfam" id="PF02782">
    <property type="entry name" value="FGGY_C"/>
    <property type="match status" value="1"/>
</dbReference>
<dbReference type="PANTHER" id="PTHR43095:SF2">
    <property type="entry name" value="GLUCONOKINASE"/>
    <property type="match status" value="1"/>
</dbReference>
<sequence>MFLVLDVGTTGARALLIDTSGRIHGMAYREYKNRFLGKGAIEQDGMAWWQAVTAVVRQVLAQGDDVARGDSRSVSRSIEAVAVTSQRATVLPVNASGESLAPAILWQDKRTLGECQGIAEAVGEEAVYQTTGLRIDPYFSLPKVLWFQHEHPDIWKNTYTFLTVHDWIVYQLTGRFATEWTQASRTQLFDVRQRSWATNLAQDLGLDSVPFPDVHPTGSVLQGLSKQAAEILGLKAGTPVVLAGGDQQCAAIGLGVTRQGQVKITTGTGTFIVSPVDHPVFDSKRRVLCSVSAVPNQWILEAGIFTTGAVLRWWRDELADWAIAEGAEKNADPYDVITSLAGTAPPGSQGALLIPHFAGSAAPYWNASARGLLFGLGQHHTKADLARAVLEGIALETSKNLALMMGLFNETGAEVGANPGAVCSDVVDMLDEKQGSSKQTVHVTGGMTRSCLFNQIQADVYGRPVTPASTEQATALGAAVLAAVAIGAYEDLDSATAAMCKMDEGRTAYPDETVHDLYQHLQHLHHRIYSALEAAGVYGTSGNLESSEFL</sequence>
<keyword evidence="8" id="KW-1185">Reference proteome</keyword>
<dbReference type="GO" id="GO:0016773">
    <property type="term" value="F:phosphotransferase activity, alcohol group as acceptor"/>
    <property type="evidence" value="ECO:0007669"/>
    <property type="project" value="InterPro"/>
</dbReference>
<dbReference type="STRING" id="471514.AN477_21125"/>
<evidence type="ECO:0000259" key="6">
    <source>
        <dbReference type="Pfam" id="PF02782"/>
    </source>
</evidence>
<dbReference type="Pfam" id="PF00370">
    <property type="entry name" value="FGGY_N"/>
    <property type="match status" value="1"/>
</dbReference>
<evidence type="ECO:0000313" key="8">
    <source>
        <dbReference type="Proteomes" id="UP000050482"/>
    </source>
</evidence>
<dbReference type="InterPro" id="IPR018483">
    <property type="entry name" value="Carb_kinase_FGGY_CS"/>
</dbReference>
<gene>
    <name evidence="7" type="ORF">AN477_21125</name>
</gene>